<dbReference type="SUPFAM" id="SSF48452">
    <property type="entry name" value="TPR-like"/>
    <property type="match status" value="1"/>
</dbReference>
<keyword evidence="6" id="KW-0677">Repeat</keyword>
<comment type="similarity">
    <text evidence="2">Belongs to the glycosyltransferase 41 family. O-GlcNAc transferase subfamily.</text>
</comment>
<comment type="caution">
    <text evidence="10">The sequence shown here is derived from an EMBL/GenBank/DDBJ whole genome shotgun (WGS) entry which is preliminary data.</text>
</comment>
<evidence type="ECO:0000313" key="10">
    <source>
        <dbReference type="EMBL" id="SHJ52109.1"/>
    </source>
</evidence>
<dbReference type="Proteomes" id="UP000184290">
    <property type="component" value="Unassembled WGS sequence"/>
</dbReference>
<proteinExistence type="inferred from homology"/>
<dbReference type="PANTHER" id="PTHR44835">
    <property type="entry name" value="UDP-N-ACETYLGLUCOSAMINE--PEPTIDE N-ACETYLGLUCOSAMINYLTRANSFERASE SPINDLY-RELATED"/>
    <property type="match status" value="1"/>
</dbReference>
<dbReference type="Gene3D" id="3.40.50.2000">
    <property type="entry name" value="Glycogen Phosphorylase B"/>
    <property type="match status" value="1"/>
</dbReference>
<feature type="repeat" description="TPR" evidence="8">
    <location>
        <begin position="232"/>
        <end position="265"/>
    </location>
</feature>
<name>A0ABY1IMZ1_9HYPH</name>
<dbReference type="Gene3D" id="1.25.40.10">
    <property type="entry name" value="Tetratricopeptide repeat domain"/>
    <property type="match status" value="2"/>
</dbReference>
<dbReference type="SUPFAM" id="SSF53756">
    <property type="entry name" value="UDP-Glycosyltransferase/glycogen phosphorylase"/>
    <property type="match status" value="1"/>
</dbReference>
<dbReference type="InterPro" id="IPR019734">
    <property type="entry name" value="TPR_rpt"/>
</dbReference>
<keyword evidence="11" id="KW-1185">Reference proteome</keyword>
<keyword evidence="5 10" id="KW-0808">Transferase</keyword>
<evidence type="ECO:0000259" key="9">
    <source>
        <dbReference type="Pfam" id="PF13844"/>
    </source>
</evidence>
<keyword evidence="7 8" id="KW-0802">TPR repeat</keyword>
<evidence type="ECO:0000313" key="11">
    <source>
        <dbReference type="Proteomes" id="UP000184290"/>
    </source>
</evidence>
<feature type="domain" description="O-GlcNAc transferase C-terminal" evidence="9">
    <location>
        <begin position="558"/>
        <end position="729"/>
    </location>
</feature>
<gene>
    <name evidence="10" type="ORF">SAMN02745911_2753</name>
</gene>
<organism evidence="10 11">
    <name type="scientific">Aureimonas altamirensis DSM 21988</name>
    <dbReference type="NCBI Taxonomy" id="1121026"/>
    <lineage>
        <taxon>Bacteria</taxon>
        <taxon>Pseudomonadati</taxon>
        <taxon>Pseudomonadota</taxon>
        <taxon>Alphaproteobacteria</taxon>
        <taxon>Hyphomicrobiales</taxon>
        <taxon>Aurantimonadaceae</taxon>
        <taxon>Aureimonas</taxon>
    </lineage>
</organism>
<evidence type="ECO:0000256" key="7">
    <source>
        <dbReference type="ARBA" id="ARBA00022803"/>
    </source>
</evidence>
<dbReference type="EC" id="2.4.1.255" evidence="3"/>
<dbReference type="InterPro" id="IPR029489">
    <property type="entry name" value="OGT/SEC/SPY_C"/>
</dbReference>
<dbReference type="InterPro" id="IPR011990">
    <property type="entry name" value="TPR-like_helical_dom_sf"/>
</dbReference>
<evidence type="ECO:0000256" key="2">
    <source>
        <dbReference type="ARBA" id="ARBA00005386"/>
    </source>
</evidence>
<dbReference type="RefSeq" id="WP_060606686.1">
    <property type="nucleotide sequence ID" value="NZ_FQZC01000003.1"/>
</dbReference>
<evidence type="ECO:0000256" key="6">
    <source>
        <dbReference type="ARBA" id="ARBA00022737"/>
    </source>
</evidence>
<keyword evidence="4" id="KW-0328">Glycosyltransferase</keyword>
<evidence type="ECO:0000256" key="1">
    <source>
        <dbReference type="ARBA" id="ARBA00004922"/>
    </source>
</evidence>
<dbReference type="Gene3D" id="3.40.50.11380">
    <property type="match status" value="1"/>
</dbReference>
<evidence type="ECO:0000256" key="5">
    <source>
        <dbReference type="ARBA" id="ARBA00022679"/>
    </source>
</evidence>
<dbReference type="PANTHER" id="PTHR44835:SF1">
    <property type="entry name" value="PROTEIN O-GLCNAC TRANSFERASE"/>
    <property type="match status" value="1"/>
</dbReference>
<reference evidence="10 11" key="1">
    <citation type="submission" date="2016-11" db="EMBL/GenBank/DDBJ databases">
        <authorList>
            <person name="Varghese N."/>
            <person name="Submissions S."/>
        </authorList>
    </citation>
    <scope>NUCLEOTIDE SEQUENCE [LARGE SCALE GENOMIC DNA]</scope>
    <source>
        <strain evidence="10 11">DSM 21988</strain>
    </source>
</reference>
<dbReference type="PROSITE" id="PS50005">
    <property type="entry name" value="TPR"/>
    <property type="match status" value="1"/>
</dbReference>
<dbReference type="Pfam" id="PF13844">
    <property type="entry name" value="Glyco_transf_41"/>
    <property type="match status" value="2"/>
</dbReference>
<dbReference type="InterPro" id="IPR051939">
    <property type="entry name" value="Glycosyltr_41/O-GlcNAc_trsf"/>
</dbReference>
<sequence length="755" mass="82356">MSLSSQSNLSPVAGFADDPGHLAVAADAAARAGDWRAAARLYERSFRSNRRLESAAISACRCFMRVGDATSAIAILSELLADAPRHYTALMERGRVYAACGRQQDALTDFRNAGAAATYKFEPMLELGLLLEDMQDGEGPAVLRGAVAQAGRQGAAALSEVLRLIAIRRLARRDGTGALEASNMGLHHATTIRQDENEICRWLIRQAEALLMLGRTEEAWRAFSASSAATAEDVLARLGDVSYQHGMMEEAEEVFRRAWLLHPDSANAAFNLGKILSTRWKVAEAQAILDRAEHLYRVAGNQPMLAEIGITKAAMHWRSGNADAAFNAYSALNTGLVGHAEVPASIAMTSLYSDRLSAAEIRDTHRMLFATMGSGARQAGSFVRPPLEGRRLRVGMLGADMKRFHPVNMFMQPVLRELDRSRIEVFFYHCSTGYDDQTHLARQRVEHWHEVAEWSDERLAVQMDRDGLDLLIDLVGHTSTNRAPVLARRAAPVQAMYLGYPGTTGLPNVDWILGDSIVTPPELDHLYTERVFRLPGTVFCFAPETDFPPLAAGERAGPIVFGSINNAPKLNARTLRCYAGVLSAVPQSRLSLRAPSFVDDAAIEHFRAGLRAAGADLGRVDFHPPLPLPEMMAAFADIDIVLDSVPYCGGTTTHQALWMGVPVVTMMGEGFAARMGASFLSAAGLSDLVATDDAGYLAVAESLANDRTRLADLRRNLRSRLIGHEAWNVVRHTRAVEDAMFAMARAGARREADVQ</sequence>
<comment type="pathway">
    <text evidence="1">Protein modification; protein glycosylation.</text>
</comment>
<dbReference type="GO" id="GO:0016740">
    <property type="term" value="F:transferase activity"/>
    <property type="evidence" value="ECO:0007669"/>
    <property type="project" value="UniProtKB-KW"/>
</dbReference>
<dbReference type="EMBL" id="FQZC01000003">
    <property type="protein sequence ID" value="SHJ52109.1"/>
    <property type="molecule type" value="Genomic_DNA"/>
</dbReference>
<feature type="domain" description="O-GlcNAc transferase C-terminal" evidence="9">
    <location>
        <begin position="388"/>
        <end position="540"/>
    </location>
</feature>
<accession>A0ABY1IMZ1</accession>
<evidence type="ECO:0000256" key="4">
    <source>
        <dbReference type="ARBA" id="ARBA00022676"/>
    </source>
</evidence>
<evidence type="ECO:0000256" key="3">
    <source>
        <dbReference type="ARBA" id="ARBA00011970"/>
    </source>
</evidence>
<evidence type="ECO:0000256" key="8">
    <source>
        <dbReference type="PROSITE-ProRule" id="PRU00339"/>
    </source>
</evidence>
<protein>
    <recommendedName>
        <fullName evidence="3">protein O-GlcNAc transferase</fullName>
        <ecNumber evidence="3">2.4.1.255</ecNumber>
    </recommendedName>
</protein>